<feature type="compositionally biased region" description="Polar residues" evidence="1">
    <location>
        <begin position="1070"/>
        <end position="1080"/>
    </location>
</feature>
<reference evidence="3" key="1">
    <citation type="submission" date="2019-04" db="EMBL/GenBank/DDBJ databases">
        <authorList>
            <person name="Melise S."/>
            <person name="Noan J."/>
            <person name="Okalmin O."/>
        </authorList>
    </citation>
    <scope>NUCLEOTIDE SEQUENCE</scope>
    <source>
        <strain evidence="3">FN9</strain>
    </source>
</reference>
<accession>A0A4E9EFT0</accession>
<dbReference type="PANTHER" id="PTHR10622:SF10">
    <property type="entry name" value="HET DOMAIN-CONTAINING PROTEIN"/>
    <property type="match status" value="1"/>
</dbReference>
<evidence type="ECO:0000313" key="3">
    <source>
        <dbReference type="EMBL" id="VIO61724.1"/>
    </source>
</evidence>
<dbReference type="EMBL" id="CAAKMV010000153">
    <property type="protein sequence ID" value="VIO61724.1"/>
    <property type="molecule type" value="Genomic_DNA"/>
</dbReference>
<feature type="compositionally biased region" description="Basic and acidic residues" evidence="1">
    <location>
        <begin position="1084"/>
        <end position="1097"/>
    </location>
</feature>
<dbReference type="InterPro" id="IPR010730">
    <property type="entry name" value="HET"/>
</dbReference>
<proteinExistence type="predicted"/>
<organism evidence="3">
    <name type="scientific">Gibberella zeae</name>
    <name type="common">Wheat head blight fungus</name>
    <name type="synonym">Fusarium graminearum</name>
    <dbReference type="NCBI Taxonomy" id="5518"/>
    <lineage>
        <taxon>Eukaryota</taxon>
        <taxon>Fungi</taxon>
        <taxon>Dikarya</taxon>
        <taxon>Ascomycota</taxon>
        <taxon>Pezizomycotina</taxon>
        <taxon>Sordariomycetes</taxon>
        <taxon>Hypocreomycetidae</taxon>
        <taxon>Hypocreales</taxon>
        <taxon>Nectriaceae</taxon>
        <taxon>Fusarium</taxon>
    </lineage>
</organism>
<feature type="domain" description="Heterokaryon incompatibility" evidence="2">
    <location>
        <begin position="293"/>
        <end position="413"/>
    </location>
</feature>
<protein>
    <recommendedName>
        <fullName evidence="2">Heterokaryon incompatibility domain-containing protein</fullName>
    </recommendedName>
</protein>
<sequence>MDNITERIARVTDLSTYTDITPEYLKKMFDEIGGSPEKLRTVLNLWFIPDFKPIFIEPQNNVSSGLHDLSFIDCPEVDQAPRPLRLIDLETGNMVDVWNTSPLDAYCMLSHRWKGDEITLAHIKRARKMNLERIKNGCRDAADSDIKIVLEQSKLDILEQETTILSLLGDNPEGKTISDLLSMVINASDAKAQFNSARQNLDKKKSTVERCRMEKDMFDHLAKRIQQNIGDGVEEVNESSLASSPVIEEAEHEYADAQHKFNVAFKNHSKTNDETVYLRGDRRLSDATEEMIHLIQLWKSAVKLDKSINEAREIFSTKLYPKRGASYIWSDTCCIDKLNYGELSQSLSLMGDWYANAEFCIVHLDTDSRVDDAIRDWRLFKGEVGVDRPGITSFGAIQDNSPEWASRAWTLQELVMSKMAFFTNSEWKSLSRPVESLGYIYPLIPFIDIYTAGDIANTFSECSTAKVRANLKKAIVDSDALESLLDKSPIIVADDCQDQNASANVEGALRLVFILQALGFVFPAEMTTETAIPEMSRSVYLAAWNLVKNGQDESNTREREVLRELKVHIDPDIQSLSLTAEAEAQQILNLLLFWLVEATKDLVVSDRNSIAKFGQVQQLESWEQGIARSGFSAAQVLQLSCQRKATVPVDHVYSLMGILGVRFQSFHAEGYAKALSRLLDEVVVSHNDVSVFNWSGVGMGSPVRGRSMYPAFHEAYGNEKDHAQRYNMMISSDVQRKRKEVMTAYNGVINLLRDTIDFIKSKGREGLPLEWIQEICAFVRNSTFEVLRPELNNVGKILHYIQVYCSRSATVQATLEMEGSIKPSPALASDQKATFGRSFMKPSLPTMKLEPSLKAPKLPSFSFGGISKPSFTRHHSEPIEKDVPQEIAASETQKPTTAEGPEWLSLDTQVKEYLKSLSSPVRDVETQCHLPSQIQQLDFKALEPEGVTESQGTRASGLHVDDDLSCPNPIIINSSGIEGIFDIQRIVVTMIDREKLSRQVARATSPKQKVSGWCIISTGFASVVVNFACHQHILKKQLDIEEAVQDKVIKEDRASKLHSNLEIKVAAQSKAKNGSSTQGGRPSEAPKDNEKDVTTSWKATKEEQAIVRIIDFIQEPTLQLVAGEWVLARFSGAQGAKWFLCHLELGSTHSFYGHRIAASEIDFTNSAIEPGLMNAWKTYMSRKKRKMCNVLDKYLSSLASATKGQESLNKSSTIATENYTRLWDVGNQGLDRVMSMGSVSTSPSLKLPLHENGTKDANAEEDLDSENDRENVIGLFEDLFEQGKEAATALGEYTVLAAYERICEMQAKHLDKHLSTSVLKRTPKSLQTAVESVDENKGFLPAMFHSSRRVHMF</sequence>
<dbReference type="Pfam" id="PF06985">
    <property type="entry name" value="HET"/>
    <property type="match status" value="1"/>
</dbReference>
<gene>
    <name evidence="3" type="ORF">FUG_LOCUS452715</name>
</gene>
<dbReference type="PANTHER" id="PTHR10622">
    <property type="entry name" value="HET DOMAIN-CONTAINING PROTEIN"/>
    <property type="match status" value="1"/>
</dbReference>
<evidence type="ECO:0000256" key="1">
    <source>
        <dbReference type="SAM" id="MobiDB-lite"/>
    </source>
</evidence>
<evidence type="ECO:0000259" key="2">
    <source>
        <dbReference type="Pfam" id="PF06985"/>
    </source>
</evidence>
<feature type="region of interest" description="Disordered" evidence="1">
    <location>
        <begin position="1068"/>
        <end position="1097"/>
    </location>
</feature>
<name>A0A4E9EFT0_GIBZA</name>